<reference evidence="1 2" key="1">
    <citation type="submission" date="2024-09" db="EMBL/GenBank/DDBJ databases">
        <title>Rethinking Asexuality: The Enigmatic Case of Functional Sexual Genes in Lepraria (Stereocaulaceae).</title>
        <authorList>
            <person name="Doellman M."/>
            <person name="Sun Y."/>
            <person name="Barcenas-Pena A."/>
            <person name="Lumbsch H.T."/>
            <person name="Grewe F."/>
        </authorList>
    </citation>
    <scope>NUCLEOTIDE SEQUENCE [LARGE SCALE GENOMIC DNA]</scope>
    <source>
        <strain evidence="1 2">Mercado 3170</strain>
    </source>
</reference>
<dbReference type="EMBL" id="JBEFKJ010000009">
    <property type="protein sequence ID" value="KAL2044501.1"/>
    <property type="molecule type" value="Genomic_DNA"/>
</dbReference>
<comment type="caution">
    <text evidence="1">The sequence shown here is derived from an EMBL/GenBank/DDBJ whole genome shotgun (WGS) entry which is preliminary data.</text>
</comment>
<dbReference type="Pfam" id="PF00067">
    <property type="entry name" value="p450"/>
    <property type="match status" value="1"/>
</dbReference>
<accession>A0ABR4AG61</accession>
<proteinExistence type="predicted"/>
<dbReference type="InterPro" id="IPR001128">
    <property type="entry name" value="Cyt_P450"/>
</dbReference>
<gene>
    <name evidence="1" type="ORF">N7G274_003206</name>
</gene>
<protein>
    <submittedName>
        <fullName evidence="1">Uncharacterized protein</fullName>
    </submittedName>
</protein>
<sequence>MHRLKRKLSSKTLSDEVIQKFEPIMIDYMDTLCWKLIEDLDSSNWPSPKDMIDLCKRLNTDIMGDYGFGQKMGMMKDASLTFILDVLQSYSWRMGVYE</sequence>
<evidence type="ECO:0000313" key="1">
    <source>
        <dbReference type="EMBL" id="KAL2044501.1"/>
    </source>
</evidence>
<name>A0ABR4AG61_9LECA</name>
<keyword evidence="2" id="KW-1185">Reference proteome</keyword>
<organism evidence="1 2">
    <name type="scientific">Stereocaulon virgatum</name>
    <dbReference type="NCBI Taxonomy" id="373712"/>
    <lineage>
        <taxon>Eukaryota</taxon>
        <taxon>Fungi</taxon>
        <taxon>Dikarya</taxon>
        <taxon>Ascomycota</taxon>
        <taxon>Pezizomycotina</taxon>
        <taxon>Lecanoromycetes</taxon>
        <taxon>OSLEUM clade</taxon>
        <taxon>Lecanoromycetidae</taxon>
        <taxon>Lecanorales</taxon>
        <taxon>Lecanorineae</taxon>
        <taxon>Stereocaulaceae</taxon>
        <taxon>Stereocaulon</taxon>
    </lineage>
</organism>
<dbReference type="SUPFAM" id="SSF48264">
    <property type="entry name" value="Cytochrome P450"/>
    <property type="match status" value="1"/>
</dbReference>
<dbReference type="Gene3D" id="1.10.630.10">
    <property type="entry name" value="Cytochrome P450"/>
    <property type="match status" value="1"/>
</dbReference>
<dbReference type="Proteomes" id="UP001590950">
    <property type="component" value="Unassembled WGS sequence"/>
</dbReference>
<dbReference type="InterPro" id="IPR036396">
    <property type="entry name" value="Cyt_P450_sf"/>
</dbReference>
<evidence type="ECO:0000313" key="2">
    <source>
        <dbReference type="Proteomes" id="UP001590950"/>
    </source>
</evidence>